<dbReference type="GO" id="GO:0006364">
    <property type="term" value="P:rRNA processing"/>
    <property type="evidence" value="ECO:0007669"/>
    <property type="project" value="InterPro"/>
</dbReference>
<feature type="region of interest" description="Disordered" evidence="5">
    <location>
        <begin position="1"/>
        <end position="25"/>
    </location>
</feature>
<feature type="compositionally biased region" description="Basic and acidic residues" evidence="5">
    <location>
        <begin position="575"/>
        <end position="584"/>
    </location>
</feature>
<feature type="compositionally biased region" description="Basic and acidic residues" evidence="5">
    <location>
        <begin position="98"/>
        <end position="116"/>
    </location>
</feature>
<evidence type="ECO:0000313" key="8">
    <source>
        <dbReference type="EMBL" id="RXI06401.1"/>
    </source>
</evidence>
<feature type="domain" description="ESF1 RRM" evidence="7">
    <location>
        <begin position="180"/>
        <end position="326"/>
    </location>
</feature>
<proteinExistence type="inferred from homology"/>
<evidence type="ECO:0000256" key="4">
    <source>
        <dbReference type="ARBA" id="ARBA00023242"/>
    </source>
</evidence>
<dbReference type="AlphaFoldDB" id="A0A498KGT3"/>
<feature type="compositionally biased region" description="Basic residues" evidence="5">
    <location>
        <begin position="1"/>
        <end position="11"/>
    </location>
</feature>
<accession>A0A498KGT3</accession>
<feature type="compositionally biased region" description="Basic and acidic residues" evidence="5">
    <location>
        <begin position="451"/>
        <end position="464"/>
    </location>
</feature>
<feature type="domain" description="NUC153" evidence="6">
    <location>
        <begin position="591"/>
        <end position="616"/>
    </location>
</feature>
<protein>
    <submittedName>
        <fullName evidence="8">Uncharacterized protein</fullName>
    </submittedName>
</protein>
<feature type="compositionally biased region" description="Basic residues" evidence="5">
    <location>
        <begin position="520"/>
        <end position="530"/>
    </location>
</feature>
<evidence type="ECO:0000256" key="2">
    <source>
        <dbReference type="ARBA" id="ARBA00009087"/>
    </source>
</evidence>
<keyword evidence="9" id="KW-1185">Reference proteome</keyword>
<feature type="compositionally biased region" description="Acidic residues" evidence="5">
    <location>
        <begin position="418"/>
        <end position="441"/>
    </location>
</feature>
<feature type="region of interest" description="Disordered" evidence="5">
    <location>
        <begin position="620"/>
        <end position="703"/>
    </location>
</feature>
<keyword evidence="3" id="KW-0175">Coiled coil</keyword>
<comment type="similarity">
    <text evidence="2">Belongs to the ESF1 family.</text>
</comment>
<feature type="compositionally biased region" description="Acidic residues" evidence="5">
    <location>
        <begin position="239"/>
        <end position="256"/>
    </location>
</feature>
<dbReference type="InterPro" id="IPR012580">
    <property type="entry name" value="NUC153"/>
</dbReference>
<dbReference type="PANTHER" id="PTHR12202">
    <property type="entry name" value="ESF1 HOMOLOG"/>
    <property type="match status" value="1"/>
</dbReference>
<dbReference type="Pfam" id="PF25121">
    <property type="entry name" value="RRM_ESF1"/>
    <property type="match status" value="1"/>
</dbReference>
<evidence type="ECO:0000313" key="9">
    <source>
        <dbReference type="Proteomes" id="UP000290289"/>
    </source>
</evidence>
<dbReference type="InterPro" id="IPR056750">
    <property type="entry name" value="RRM_ESF1"/>
</dbReference>
<feature type="region of interest" description="Disordered" evidence="5">
    <location>
        <begin position="233"/>
        <end position="256"/>
    </location>
</feature>
<dbReference type="GO" id="GO:0003723">
    <property type="term" value="F:RNA binding"/>
    <property type="evidence" value="ECO:0007669"/>
    <property type="project" value="TreeGrafter"/>
</dbReference>
<gene>
    <name evidence="8" type="ORF">DVH24_018443</name>
</gene>
<keyword evidence="4" id="KW-0539">Nucleus</keyword>
<evidence type="ECO:0000259" key="7">
    <source>
        <dbReference type="Pfam" id="PF25121"/>
    </source>
</evidence>
<feature type="compositionally biased region" description="Basic residues" evidence="5">
    <location>
        <begin position="473"/>
        <end position="485"/>
    </location>
</feature>
<feature type="compositionally biased region" description="Acidic residues" evidence="5">
    <location>
        <begin position="144"/>
        <end position="157"/>
    </location>
</feature>
<feature type="compositionally biased region" description="Basic and acidic residues" evidence="5">
    <location>
        <begin position="627"/>
        <end position="651"/>
    </location>
</feature>
<name>A0A498KGT3_MALDO</name>
<reference evidence="8 9" key="1">
    <citation type="submission" date="2018-10" db="EMBL/GenBank/DDBJ databases">
        <title>A high-quality apple genome assembly.</title>
        <authorList>
            <person name="Hu J."/>
        </authorList>
    </citation>
    <scope>NUCLEOTIDE SEQUENCE [LARGE SCALE GENOMIC DNA]</scope>
    <source>
        <strain evidence="9">cv. HFTH1</strain>
        <tissue evidence="8">Young leaf</tissue>
    </source>
</reference>
<evidence type="ECO:0000256" key="5">
    <source>
        <dbReference type="SAM" id="MobiDB-lite"/>
    </source>
</evidence>
<comment type="subcellular location">
    <subcellularLocation>
        <location evidence="1">Nucleus</location>
        <location evidence="1">Nucleolus</location>
    </subcellularLocation>
</comment>
<evidence type="ECO:0000256" key="3">
    <source>
        <dbReference type="ARBA" id="ARBA00023054"/>
    </source>
</evidence>
<dbReference type="InterPro" id="IPR039754">
    <property type="entry name" value="Esf1"/>
</dbReference>
<dbReference type="EMBL" id="RDQH01000328">
    <property type="protein sequence ID" value="RXI06401.1"/>
    <property type="molecule type" value="Genomic_DNA"/>
</dbReference>
<organism evidence="8 9">
    <name type="scientific">Malus domestica</name>
    <name type="common">Apple</name>
    <name type="synonym">Pyrus malus</name>
    <dbReference type="NCBI Taxonomy" id="3750"/>
    <lineage>
        <taxon>Eukaryota</taxon>
        <taxon>Viridiplantae</taxon>
        <taxon>Streptophyta</taxon>
        <taxon>Embryophyta</taxon>
        <taxon>Tracheophyta</taxon>
        <taxon>Spermatophyta</taxon>
        <taxon>Magnoliopsida</taxon>
        <taxon>eudicotyledons</taxon>
        <taxon>Gunneridae</taxon>
        <taxon>Pentapetalae</taxon>
        <taxon>rosids</taxon>
        <taxon>fabids</taxon>
        <taxon>Rosales</taxon>
        <taxon>Rosaceae</taxon>
        <taxon>Amygdaloideae</taxon>
        <taxon>Maleae</taxon>
        <taxon>Malus</taxon>
    </lineage>
</organism>
<sequence>MGKNKKNKIKNKLKESKGDDENIIADPRFSSVHWDPRFQNVPKHKAKVEIDSRFDRMFTDKRFSSSSAPLDKRGKPKKLEEGNSLRQYYRMEVDDDGDKVKSKAEDEDKAKSKEEKENEEEEEESEEVEESEDDVASGGSETATDTDTDIDDGYEDEEVVLEDGAPGIEAQDIPEIEKETHRLAIVNLDWRHVKAVDLYAVLRSFLPKGGEMKSVTVYPSEFGLQRMKEEELRGPVGLFDDENEKSDEDDDTDDEDEELIAQKMRAYEKSRLRYYFAVVECDSIATADYLYKNCDGVEFERSSNKLDLRFIPDSMEFKHPPRDVATEVPASYGGLDFQTQALQHSKIDISWDEDEPGRKALKRKFTDDQLSELELKEYLASDESESDEEENDDAAEDKTDKKSKKRDMYRALLLSGDGDGEGGEGDEDASEGDGEDNDQDMEITFNTGLEDISKRILEKKDKGSETVWESYLRKRREKRKNRKNKSKDSSEDESSDSDHEAADGPDDFFMEEPSVEKTKKGSQGKSKKDKKQQQDDKEAEASRNELELLLADDNGADAGPKGYNLKRKKTKGKKGKEALEEDKIPTADFEDPRFSALFTSSRFALDPTDPQFKRSAAYARQVALRQSKADREVPEKEVKFDVSPSKMEKSSLIKSIKMKAQPLQGKMPNKEENLQSKGKKEKKDKQEDPSLAHPAKKQKRTKG</sequence>
<feature type="compositionally biased region" description="Acidic residues" evidence="5">
    <location>
        <begin position="380"/>
        <end position="395"/>
    </location>
</feature>
<feature type="compositionally biased region" description="Acidic residues" evidence="5">
    <location>
        <begin position="117"/>
        <end position="135"/>
    </location>
</feature>
<feature type="compositionally biased region" description="Basic and acidic residues" evidence="5">
    <location>
        <begin position="531"/>
        <end position="546"/>
    </location>
</feature>
<feature type="region of interest" description="Disordered" evidence="5">
    <location>
        <begin position="56"/>
        <end position="157"/>
    </location>
</feature>
<feature type="region of interest" description="Disordered" evidence="5">
    <location>
        <begin position="378"/>
        <end position="584"/>
    </location>
</feature>
<feature type="compositionally biased region" description="Basic and acidic residues" evidence="5">
    <location>
        <begin position="681"/>
        <end position="690"/>
    </location>
</feature>
<feature type="compositionally biased region" description="Basic residues" evidence="5">
    <location>
        <begin position="564"/>
        <end position="574"/>
    </location>
</feature>
<comment type="caution">
    <text evidence="8">The sequence shown here is derived from an EMBL/GenBank/DDBJ whole genome shotgun (WGS) entry which is preliminary data.</text>
</comment>
<evidence type="ECO:0000259" key="6">
    <source>
        <dbReference type="Pfam" id="PF08159"/>
    </source>
</evidence>
<feature type="compositionally biased region" description="Basic residues" evidence="5">
    <location>
        <begin position="694"/>
        <end position="703"/>
    </location>
</feature>
<dbReference type="Proteomes" id="UP000290289">
    <property type="component" value="Chromosome 2"/>
</dbReference>
<dbReference type="STRING" id="3750.A0A498KGT3"/>
<evidence type="ECO:0000256" key="1">
    <source>
        <dbReference type="ARBA" id="ARBA00004604"/>
    </source>
</evidence>
<dbReference type="GO" id="GO:0005730">
    <property type="term" value="C:nucleolus"/>
    <property type="evidence" value="ECO:0007669"/>
    <property type="project" value="UniProtKB-SubCell"/>
</dbReference>
<feature type="compositionally biased region" description="Basic and acidic residues" evidence="5">
    <location>
        <begin position="70"/>
        <end position="83"/>
    </location>
</feature>
<dbReference type="Pfam" id="PF08159">
    <property type="entry name" value="NUC153"/>
    <property type="match status" value="1"/>
</dbReference>
<dbReference type="PANTHER" id="PTHR12202:SF0">
    <property type="entry name" value="ESF1 HOMOLOG"/>
    <property type="match status" value="1"/>
</dbReference>